<evidence type="ECO:0000313" key="2">
    <source>
        <dbReference type="Proteomes" id="UP000000600"/>
    </source>
</evidence>
<dbReference type="InParanoid" id="A0EDY4"/>
<gene>
    <name evidence="1" type="ORF">GSPATT00025845001</name>
</gene>
<evidence type="ECO:0008006" key="3">
    <source>
        <dbReference type="Google" id="ProtNLM"/>
    </source>
</evidence>
<accession>A0EDY4</accession>
<dbReference type="Proteomes" id="UP000000600">
    <property type="component" value="Unassembled WGS sequence"/>
</dbReference>
<dbReference type="RefSeq" id="XP_001460898.1">
    <property type="nucleotide sequence ID" value="XM_001460861.1"/>
</dbReference>
<proteinExistence type="predicted"/>
<dbReference type="HOGENOM" id="CLU_1535451_0_0_1"/>
<name>A0EDY4_PARTE</name>
<dbReference type="EMBL" id="CT868672">
    <property type="protein sequence ID" value="CAK93501.1"/>
    <property type="molecule type" value="Genomic_DNA"/>
</dbReference>
<dbReference type="GeneID" id="5046683"/>
<dbReference type="AlphaFoldDB" id="A0EDY4"/>
<evidence type="ECO:0000313" key="1">
    <source>
        <dbReference type="EMBL" id="CAK93501.1"/>
    </source>
</evidence>
<organism evidence="1 2">
    <name type="scientific">Paramecium tetraurelia</name>
    <dbReference type="NCBI Taxonomy" id="5888"/>
    <lineage>
        <taxon>Eukaryota</taxon>
        <taxon>Sar</taxon>
        <taxon>Alveolata</taxon>
        <taxon>Ciliophora</taxon>
        <taxon>Intramacronucleata</taxon>
        <taxon>Oligohymenophorea</taxon>
        <taxon>Peniculida</taxon>
        <taxon>Parameciidae</taxon>
        <taxon>Paramecium</taxon>
    </lineage>
</organism>
<reference evidence="1 2" key="1">
    <citation type="journal article" date="2006" name="Nature">
        <title>Global trends of whole-genome duplications revealed by the ciliate Paramecium tetraurelia.</title>
        <authorList>
            <consortium name="Genoscope"/>
            <person name="Aury J.-M."/>
            <person name="Jaillon O."/>
            <person name="Duret L."/>
            <person name="Noel B."/>
            <person name="Jubin C."/>
            <person name="Porcel B.M."/>
            <person name="Segurens B."/>
            <person name="Daubin V."/>
            <person name="Anthouard V."/>
            <person name="Aiach N."/>
            <person name="Arnaiz O."/>
            <person name="Billaut A."/>
            <person name="Beisson J."/>
            <person name="Blanc I."/>
            <person name="Bouhouche K."/>
            <person name="Camara F."/>
            <person name="Duharcourt S."/>
            <person name="Guigo R."/>
            <person name="Gogendeau D."/>
            <person name="Katinka M."/>
            <person name="Keller A.-M."/>
            <person name="Kissmehl R."/>
            <person name="Klotz C."/>
            <person name="Koll F."/>
            <person name="Le Moue A."/>
            <person name="Lepere C."/>
            <person name="Malinsky S."/>
            <person name="Nowacki M."/>
            <person name="Nowak J.K."/>
            <person name="Plattner H."/>
            <person name="Poulain J."/>
            <person name="Ruiz F."/>
            <person name="Serrano V."/>
            <person name="Zagulski M."/>
            <person name="Dessen P."/>
            <person name="Betermier M."/>
            <person name="Weissenbach J."/>
            <person name="Scarpelli C."/>
            <person name="Schachter V."/>
            <person name="Sperling L."/>
            <person name="Meyer E."/>
            <person name="Cohen J."/>
            <person name="Wincker P."/>
        </authorList>
    </citation>
    <scope>NUCLEOTIDE SEQUENCE [LARGE SCALE GENOMIC DNA]</scope>
    <source>
        <strain evidence="1 2">Stock d4-2</strain>
    </source>
</reference>
<dbReference type="KEGG" id="ptm:GSPATT00025845001"/>
<sequence>MIIFLVFFPSKAYNFVFASIQHPQVVHHQKEMLSGKNIQWNMFNLYLFVYALSEVTQLNQGNLRLFITVWHRGNFLKIGGFKIFLFKLAHLIVLKYQIIFKLKIQKGRLIDQLQLFSMVTIGRIQIFKLKKLGFKHGIIIEVYEMIIIGFHGHDAAGLRGLLGIMKQVLETSIYF</sequence>
<keyword evidence="2" id="KW-1185">Reference proteome</keyword>
<protein>
    <recommendedName>
        <fullName evidence="3">Transmembrane protein</fullName>
    </recommendedName>
</protein>